<keyword evidence="3 7" id="KW-0694">RNA-binding</keyword>
<feature type="coiled-coil region" evidence="8">
    <location>
        <begin position="44"/>
        <end position="85"/>
    </location>
</feature>
<keyword evidence="11" id="KW-1185">Reference proteome</keyword>
<comment type="function">
    <text evidence="7">Binds to the 23S rRNA.</text>
</comment>
<protein>
    <recommendedName>
        <fullName evidence="6 7">Large ribosomal subunit protein bL9</fullName>
    </recommendedName>
</protein>
<dbReference type="RefSeq" id="WP_322419657.1">
    <property type="nucleotide sequence ID" value="NZ_JAXQNN010000001.1"/>
</dbReference>
<dbReference type="Pfam" id="PF03948">
    <property type="entry name" value="Ribosomal_L9_C"/>
    <property type="match status" value="1"/>
</dbReference>
<comment type="caution">
    <text evidence="10">The sequence shown here is derived from an EMBL/GenBank/DDBJ whole genome shotgun (WGS) entry which is preliminary data.</text>
</comment>
<evidence type="ECO:0000256" key="3">
    <source>
        <dbReference type="ARBA" id="ARBA00022884"/>
    </source>
</evidence>
<dbReference type="EMBL" id="JAXQNN010000001">
    <property type="protein sequence ID" value="MDZ5710613.1"/>
    <property type="molecule type" value="Genomic_DNA"/>
</dbReference>
<evidence type="ECO:0000313" key="10">
    <source>
        <dbReference type="EMBL" id="MDZ5710613.1"/>
    </source>
</evidence>
<dbReference type="InterPro" id="IPR020070">
    <property type="entry name" value="Ribosomal_bL9_N"/>
</dbReference>
<sequence>MKVIFLQDVKGKGKKGEVKNVADGYAHNYLLKNNLAAEANAGNVSQLNAQKKKKEQEAQQVLEEAKQLKAKMEELTVELTAKSGEDGRLFGSVTSKQIAEELKKTHGIKVDKRKIELSDAIRSLGYTNVPVKIHNEVTATVKVHVTEE</sequence>
<evidence type="ECO:0000256" key="1">
    <source>
        <dbReference type="ARBA" id="ARBA00010605"/>
    </source>
</evidence>
<keyword evidence="8" id="KW-0175">Coiled coil</keyword>
<dbReference type="Gene3D" id="3.10.430.100">
    <property type="entry name" value="Ribosomal protein L9, C-terminal domain"/>
    <property type="match status" value="1"/>
</dbReference>
<dbReference type="Gene3D" id="3.40.5.10">
    <property type="entry name" value="Ribosomal protein L9, N-terminal domain"/>
    <property type="match status" value="1"/>
</dbReference>
<dbReference type="HAMAP" id="MF_00503">
    <property type="entry name" value="Ribosomal_bL9"/>
    <property type="match status" value="1"/>
</dbReference>
<dbReference type="SUPFAM" id="SSF55658">
    <property type="entry name" value="L9 N-domain-like"/>
    <property type="match status" value="1"/>
</dbReference>
<evidence type="ECO:0000256" key="6">
    <source>
        <dbReference type="ARBA" id="ARBA00035292"/>
    </source>
</evidence>
<evidence type="ECO:0000313" key="11">
    <source>
        <dbReference type="Proteomes" id="UP001292084"/>
    </source>
</evidence>
<accession>A0ABU5KH91</accession>
<evidence type="ECO:0000256" key="5">
    <source>
        <dbReference type="ARBA" id="ARBA00023274"/>
    </source>
</evidence>
<reference evidence="10 11" key="1">
    <citation type="submission" date="2023-12" db="EMBL/GenBank/DDBJ databases">
        <title>Jeotgalibacillus haloalkaliphilus sp. nov., a novel salt-tolerant bacteria, isolated from the estuary of the Fenhe River into the Yellow River.</title>
        <authorList>
            <person name="Li Y."/>
        </authorList>
    </citation>
    <scope>NUCLEOTIDE SEQUENCE [LARGE SCALE GENOMIC DNA]</scope>
    <source>
        <strain evidence="10 11">HH7-29</strain>
    </source>
</reference>
<dbReference type="InterPro" id="IPR020594">
    <property type="entry name" value="Ribosomal_bL9_bac/chp"/>
</dbReference>
<comment type="similarity">
    <text evidence="1 7">Belongs to the bacterial ribosomal protein bL9 family.</text>
</comment>
<name>A0ABU5KH91_9BACL</name>
<feature type="domain" description="Ribosomal protein L9" evidence="9">
    <location>
        <begin position="13"/>
        <end position="40"/>
    </location>
</feature>
<evidence type="ECO:0000256" key="7">
    <source>
        <dbReference type="HAMAP-Rule" id="MF_00503"/>
    </source>
</evidence>
<evidence type="ECO:0000256" key="2">
    <source>
        <dbReference type="ARBA" id="ARBA00022730"/>
    </source>
</evidence>
<dbReference type="GO" id="GO:0005840">
    <property type="term" value="C:ribosome"/>
    <property type="evidence" value="ECO:0007669"/>
    <property type="project" value="UniProtKB-KW"/>
</dbReference>
<evidence type="ECO:0000256" key="8">
    <source>
        <dbReference type="SAM" id="Coils"/>
    </source>
</evidence>
<dbReference type="InterPro" id="IPR036935">
    <property type="entry name" value="Ribosomal_bL9_N_sf"/>
</dbReference>
<evidence type="ECO:0000259" key="9">
    <source>
        <dbReference type="PROSITE" id="PS00651"/>
    </source>
</evidence>
<dbReference type="PROSITE" id="PS00651">
    <property type="entry name" value="RIBOSOMAL_L9"/>
    <property type="match status" value="1"/>
</dbReference>
<dbReference type="Proteomes" id="UP001292084">
    <property type="component" value="Unassembled WGS sequence"/>
</dbReference>
<dbReference type="InterPro" id="IPR020069">
    <property type="entry name" value="Ribosomal_bL9_C"/>
</dbReference>
<dbReference type="InterPro" id="IPR036791">
    <property type="entry name" value="Ribosomal_bL9_C_sf"/>
</dbReference>
<evidence type="ECO:0000256" key="4">
    <source>
        <dbReference type="ARBA" id="ARBA00022980"/>
    </source>
</evidence>
<keyword evidence="2 7" id="KW-0699">rRNA-binding</keyword>
<organism evidence="10 11">
    <name type="scientific">Jeotgalibacillus haloalkalitolerans</name>
    <dbReference type="NCBI Taxonomy" id="3104292"/>
    <lineage>
        <taxon>Bacteria</taxon>
        <taxon>Bacillati</taxon>
        <taxon>Bacillota</taxon>
        <taxon>Bacilli</taxon>
        <taxon>Bacillales</taxon>
        <taxon>Caryophanaceae</taxon>
        <taxon>Jeotgalibacillus</taxon>
    </lineage>
</organism>
<gene>
    <name evidence="7 10" type="primary">rplI</name>
    <name evidence="10" type="ORF">UFB30_00190</name>
</gene>
<keyword evidence="5 7" id="KW-0687">Ribonucleoprotein</keyword>
<dbReference type="InterPro" id="IPR009027">
    <property type="entry name" value="Ribosomal_bL9/RNase_H1_N"/>
</dbReference>
<dbReference type="SUPFAM" id="SSF55653">
    <property type="entry name" value="Ribosomal protein L9 C-domain"/>
    <property type="match status" value="1"/>
</dbReference>
<dbReference type="NCBIfam" id="TIGR00158">
    <property type="entry name" value="L9"/>
    <property type="match status" value="1"/>
</dbReference>
<dbReference type="PANTHER" id="PTHR21368">
    <property type="entry name" value="50S RIBOSOMAL PROTEIN L9"/>
    <property type="match status" value="1"/>
</dbReference>
<proteinExistence type="inferred from homology"/>
<dbReference type="InterPro" id="IPR000244">
    <property type="entry name" value="Ribosomal_bL9"/>
</dbReference>
<dbReference type="Pfam" id="PF01281">
    <property type="entry name" value="Ribosomal_L9_N"/>
    <property type="match status" value="1"/>
</dbReference>
<keyword evidence="4 7" id="KW-0689">Ribosomal protein</keyword>